<keyword evidence="7" id="KW-0539">Nucleus</keyword>
<feature type="compositionally biased region" description="Pro residues" evidence="10">
    <location>
        <begin position="12"/>
        <end position="21"/>
    </location>
</feature>
<feature type="region of interest" description="Disordered" evidence="10">
    <location>
        <begin position="1"/>
        <end position="25"/>
    </location>
</feature>
<evidence type="ECO:0000313" key="12">
    <source>
        <dbReference type="Proteomes" id="UP000250266"/>
    </source>
</evidence>
<accession>A0A8E2EKZ5</accession>
<evidence type="ECO:0000256" key="3">
    <source>
        <dbReference type="ARBA" id="ARBA00022454"/>
    </source>
</evidence>
<evidence type="ECO:0000256" key="4">
    <source>
        <dbReference type="ARBA" id="ARBA00022618"/>
    </source>
</evidence>
<dbReference type="GO" id="GO:0005634">
    <property type="term" value="C:nucleus"/>
    <property type="evidence" value="ECO:0007669"/>
    <property type="project" value="UniProtKB-SubCell"/>
</dbReference>
<comment type="subcellular location">
    <subcellularLocation>
        <location evidence="2">Chromosome</location>
        <location evidence="2">Centromere</location>
        <location evidence="2">Kinetochore</location>
    </subcellularLocation>
    <subcellularLocation>
        <location evidence="1">Nucleus</location>
    </subcellularLocation>
</comment>
<keyword evidence="3" id="KW-0158">Chromosome</keyword>
<protein>
    <submittedName>
        <fullName evidence="11">Nnf1-domain-containing protein</fullName>
    </submittedName>
</protein>
<keyword evidence="8" id="KW-0131">Cell cycle</keyword>
<dbReference type="GO" id="GO:0000444">
    <property type="term" value="C:MIS12/MIND type complex"/>
    <property type="evidence" value="ECO:0007669"/>
    <property type="project" value="InterPro"/>
</dbReference>
<dbReference type="Pfam" id="PF03980">
    <property type="entry name" value="Nnf1"/>
    <property type="match status" value="1"/>
</dbReference>
<dbReference type="AlphaFoldDB" id="A0A8E2EKZ5"/>
<evidence type="ECO:0000256" key="7">
    <source>
        <dbReference type="ARBA" id="ARBA00023242"/>
    </source>
</evidence>
<keyword evidence="12" id="KW-1185">Reference proteome</keyword>
<dbReference type="InterPro" id="IPR007128">
    <property type="entry name" value="PMF1/Nnf1"/>
</dbReference>
<evidence type="ECO:0000256" key="8">
    <source>
        <dbReference type="ARBA" id="ARBA00023306"/>
    </source>
</evidence>
<keyword evidence="9" id="KW-0137">Centromere</keyword>
<evidence type="ECO:0000256" key="6">
    <source>
        <dbReference type="ARBA" id="ARBA00022838"/>
    </source>
</evidence>
<evidence type="ECO:0000256" key="10">
    <source>
        <dbReference type="SAM" id="MobiDB-lite"/>
    </source>
</evidence>
<name>A0A8E2EKZ5_9PEZI</name>
<keyword evidence="4" id="KW-0132">Cell division</keyword>
<dbReference type="EMBL" id="KV744819">
    <property type="protein sequence ID" value="OCK85423.1"/>
    <property type="molecule type" value="Genomic_DNA"/>
</dbReference>
<keyword evidence="6" id="KW-0995">Kinetochore</keyword>
<dbReference type="OrthoDB" id="18453at2759"/>
<proteinExistence type="predicted"/>
<dbReference type="GO" id="GO:0007059">
    <property type="term" value="P:chromosome segregation"/>
    <property type="evidence" value="ECO:0007669"/>
    <property type="project" value="TreeGrafter"/>
</dbReference>
<reference evidence="11 12" key="1">
    <citation type="journal article" date="2016" name="Nat. Commun.">
        <title>Ectomycorrhizal ecology is imprinted in the genome of the dominant symbiotic fungus Cenococcum geophilum.</title>
        <authorList>
            <consortium name="DOE Joint Genome Institute"/>
            <person name="Peter M."/>
            <person name="Kohler A."/>
            <person name="Ohm R.A."/>
            <person name="Kuo A."/>
            <person name="Krutzmann J."/>
            <person name="Morin E."/>
            <person name="Arend M."/>
            <person name="Barry K.W."/>
            <person name="Binder M."/>
            <person name="Choi C."/>
            <person name="Clum A."/>
            <person name="Copeland A."/>
            <person name="Grisel N."/>
            <person name="Haridas S."/>
            <person name="Kipfer T."/>
            <person name="LaButti K."/>
            <person name="Lindquist E."/>
            <person name="Lipzen A."/>
            <person name="Maire R."/>
            <person name="Meier B."/>
            <person name="Mihaltcheva S."/>
            <person name="Molinier V."/>
            <person name="Murat C."/>
            <person name="Poggeler S."/>
            <person name="Quandt C.A."/>
            <person name="Sperisen C."/>
            <person name="Tritt A."/>
            <person name="Tisserant E."/>
            <person name="Crous P.W."/>
            <person name="Henrissat B."/>
            <person name="Nehls U."/>
            <person name="Egli S."/>
            <person name="Spatafora J.W."/>
            <person name="Grigoriev I.V."/>
            <person name="Martin F.M."/>
        </authorList>
    </citation>
    <scope>NUCLEOTIDE SEQUENCE [LARGE SCALE GENOMIC DNA]</scope>
    <source>
        <strain evidence="11 12">CBS 459.81</strain>
    </source>
</reference>
<dbReference type="PANTHER" id="PTHR15459:SF3">
    <property type="entry name" value="POLYAMINE-MODULATED FACTOR 1"/>
    <property type="match status" value="1"/>
</dbReference>
<dbReference type="GO" id="GO:0051301">
    <property type="term" value="P:cell division"/>
    <property type="evidence" value="ECO:0007669"/>
    <property type="project" value="UniProtKB-KW"/>
</dbReference>
<dbReference type="Proteomes" id="UP000250266">
    <property type="component" value="Unassembled WGS sequence"/>
</dbReference>
<organism evidence="11 12">
    <name type="scientific">Lepidopterella palustris CBS 459.81</name>
    <dbReference type="NCBI Taxonomy" id="1314670"/>
    <lineage>
        <taxon>Eukaryota</taxon>
        <taxon>Fungi</taxon>
        <taxon>Dikarya</taxon>
        <taxon>Ascomycota</taxon>
        <taxon>Pezizomycotina</taxon>
        <taxon>Dothideomycetes</taxon>
        <taxon>Pleosporomycetidae</taxon>
        <taxon>Mytilinidiales</taxon>
        <taxon>Argynnaceae</taxon>
        <taxon>Lepidopterella</taxon>
    </lineage>
</organism>
<gene>
    <name evidence="11" type="ORF">K432DRAFT_400277</name>
</gene>
<evidence type="ECO:0000256" key="9">
    <source>
        <dbReference type="ARBA" id="ARBA00023328"/>
    </source>
</evidence>
<dbReference type="PANTHER" id="PTHR15459">
    <property type="entry name" value="POLYAMINE-MODULATED FACTOR 1"/>
    <property type="match status" value="1"/>
</dbReference>
<evidence type="ECO:0000256" key="5">
    <source>
        <dbReference type="ARBA" id="ARBA00022776"/>
    </source>
</evidence>
<evidence type="ECO:0000256" key="2">
    <source>
        <dbReference type="ARBA" id="ARBA00004629"/>
    </source>
</evidence>
<sequence>MPAAANPSSRSPSPPAPPPLAESPGPRATALINVFNNALEATLRKCSYSSFAACFPTPAKYVPESLDALWRDFTGKLGQVWKAEFDNILTERKVVQSLNSLDQCIADAKNRKERAELNTNGGPVEVPVPPHTLPPSSLRLAHLIPFLEQHSALLNSQLSATQTANTELLSAITAQRAEIEALVRSLDKVVHDLETSAQMMGQDEVQSLSAEIREIEEDMKSR</sequence>
<evidence type="ECO:0000313" key="11">
    <source>
        <dbReference type="EMBL" id="OCK85423.1"/>
    </source>
</evidence>
<evidence type="ECO:0000256" key="1">
    <source>
        <dbReference type="ARBA" id="ARBA00004123"/>
    </source>
</evidence>
<keyword evidence="5" id="KW-0498">Mitosis</keyword>
<feature type="compositionally biased region" description="Low complexity" evidence="10">
    <location>
        <begin position="1"/>
        <end position="11"/>
    </location>
</feature>